<dbReference type="Proteomes" id="UP001172101">
    <property type="component" value="Unassembled WGS sequence"/>
</dbReference>
<comment type="caution">
    <text evidence="2">The sequence shown here is derived from an EMBL/GenBank/DDBJ whole genome shotgun (WGS) entry which is preliminary data.</text>
</comment>
<sequence>MTPEFHLPCLAIAVITTCTVSVGFTRVPVLETTGRDGTPKTDGSSDGLFCIYSFSPFLAVPESPLFILLLWWRNRWRSRPRSRSRFRLRGRSRSRLQTLCLAPSRPTFQQCPLASN</sequence>
<proteinExistence type="predicted"/>
<feature type="transmembrane region" description="Helical" evidence="1">
    <location>
        <begin position="49"/>
        <end position="72"/>
    </location>
</feature>
<accession>A0AA40ACS5</accession>
<gene>
    <name evidence="2" type="ORF">B0T26DRAFT_363687</name>
</gene>
<keyword evidence="1" id="KW-1133">Transmembrane helix</keyword>
<evidence type="ECO:0000256" key="1">
    <source>
        <dbReference type="SAM" id="Phobius"/>
    </source>
</evidence>
<keyword evidence="3" id="KW-1185">Reference proteome</keyword>
<keyword evidence="1" id="KW-0812">Transmembrane</keyword>
<dbReference type="EMBL" id="JAUIRO010000005">
    <property type="protein sequence ID" value="KAK0713379.1"/>
    <property type="molecule type" value="Genomic_DNA"/>
</dbReference>
<dbReference type="GeneID" id="85317886"/>
<dbReference type="AlphaFoldDB" id="A0AA40ACS5"/>
<protein>
    <submittedName>
        <fullName evidence="2">Uncharacterized protein</fullName>
    </submittedName>
</protein>
<evidence type="ECO:0000313" key="3">
    <source>
        <dbReference type="Proteomes" id="UP001172101"/>
    </source>
</evidence>
<reference evidence="2" key="1">
    <citation type="submission" date="2023-06" db="EMBL/GenBank/DDBJ databases">
        <title>Genome-scale phylogeny and comparative genomics of the fungal order Sordariales.</title>
        <authorList>
            <consortium name="Lawrence Berkeley National Laboratory"/>
            <person name="Hensen N."/>
            <person name="Bonometti L."/>
            <person name="Westerberg I."/>
            <person name="Brannstrom I.O."/>
            <person name="Guillou S."/>
            <person name="Cros-Aarteil S."/>
            <person name="Calhoun S."/>
            <person name="Haridas S."/>
            <person name="Kuo A."/>
            <person name="Mondo S."/>
            <person name="Pangilinan J."/>
            <person name="Riley R."/>
            <person name="LaButti K."/>
            <person name="Andreopoulos B."/>
            <person name="Lipzen A."/>
            <person name="Chen C."/>
            <person name="Yanf M."/>
            <person name="Daum C."/>
            <person name="Ng V."/>
            <person name="Clum A."/>
            <person name="Steindorff A."/>
            <person name="Ohm R."/>
            <person name="Martin F."/>
            <person name="Silar P."/>
            <person name="Natvig D."/>
            <person name="Lalanne C."/>
            <person name="Gautier V."/>
            <person name="Ament-velasquez S.L."/>
            <person name="Kruys A."/>
            <person name="Hutchinson M.I."/>
            <person name="Powell A.J."/>
            <person name="Barry K."/>
            <person name="Miller A.N."/>
            <person name="Grigoriev I.V."/>
            <person name="Debuchy R."/>
            <person name="Gladieux P."/>
            <person name="Thoren M.H."/>
            <person name="Johannesson H."/>
        </authorList>
    </citation>
    <scope>NUCLEOTIDE SEQUENCE</scope>
    <source>
        <strain evidence="2">SMH2392-1A</strain>
    </source>
</reference>
<evidence type="ECO:0000313" key="2">
    <source>
        <dbReference type="EMBL" id="KAK0713379.1"/>
    </source>
</evidence>
<keyword evidence="1" id="KW-0472">Membrane</keyword>
<name>A0AA40ACS5_9PEZI</name>
<organism evidence="2 3">
    <name type="scientific">Lasiosphaeria miniovina</name>
    <dbReference type="NCBI Taxonomy" id="1954250"/>
    <lineage>
        <taxon>Eukaryota</taxon>
        <taxon>Fungi</taxon>
        <taxon>Dikarya</taxon>
        <taxon>Ascomycota</taxon>
        <taxon>Pezizomycotina</taxon>
        <taxon>Sordariomycetes</taxon>
        <taxon>Sordariomycetidae</taxon>
        <taxon>Sordariales</taxon>
        <taxon>Lasiosphaeriaceae</taxon>
        <taxon>Lasiosphaeria</taxon>
    </lineage>
</organism>
<feature type="transmembrane region" description="Helical" evidence="1">
    <location>
        <begin position="7"/>
        <end position="29"/>
    </location>
</feature>
<dbReference type="RefSeq" id="XP_060294702.1">
    <property type="nucleotide sequence ID" value="XM_060434616.1"/>
</dbReference>